<sequence>MTAPHLAERLIRRYYECVDRQDPAMFDLFHSSIRYKRPGYPVIKGMAEFREFYAARRVIVEGRHVVDALFHSGAKVAVEGRFTGVLRDGSAADLTFSDFFDLIEEADTVLIASRRTYFDDTRV</sequence>
<dbReference type="RefSeq" id="WP_189980175.1">
    <property type="nucleotide sequence ID" value="NZ_BNBF01000004.1"/>
</dbReference>
<dbReference type="Pfam" id="PF12680">
    <property type="entry name" value="SnoaL_2"/>
    <property type="match status" value="1"/>
</dbReference>
<dbReference type="EMBL" id="BNBF01000004">
    <property type="protein sequence ID" value="GHG42839.1"/>
    <property type="molecule type" value="Genomic_DNA"/>
</dbReference>
<gene>
    <name evidence="2" type="ORF">GCM10018980_19150</name>
</gene>
<keyword evidence="3" id="KW-1185">Reference proteome</keyword>
<accession>A0A919C1W0</accession>
<comment type="caution">
    <text evidence="2">The sequence shown here is derived from an EMBL/GenBank/DDBJ whole genome shotgun (WGS) entry which is preliminary data.</text>
</comment>
<dbReference type="CDD" id="cd00531">
    <property type="entry name" value="NTF2_like"/>
    <property type="match status" value="1"/>
</dbReference>
<name>A0A919C1W0_9ACTN</name>
<evidence type="ECO:0000313" key="2">
    <source>
        <dbReference type="EMBL" id="GHG42839.1"/>
    </source>
</evidence>
<dbReference type="InterPro" id="IPR037401">
    <property type="entry name" value="SnoaL-like"/>
</dbReference>
<feature type="domain" description="SnoaL-like" evidence="1">
    <location>
        <begin position="11"/>
        <end position="102"/>
    </location>
</feature>
<dbReference type="InterPro" id="IPR032710">
    <property type="entry name" value="NTF2-like_dom_sf"/>
</dbReference>
<dbReference type="AlphaFoldDB" id="A0A919C1W0"/>
<proteinExistence type="predicted"/>
<organism evidence="2 3">
    <name type="scientific">Streptomyces capoamus</name>
    <dbReference type="NCBI Taxonomy" id="68183"/>
    <lineage>
        <taxon>Bacteria</taxon>
        <taxon>Bacillati</taxon>
        <taxon>Actinomycetota</taxon>
        <taxon>Actinomycetes</taxon>
        <taxon>Kitasatosporales</taxon>
        <taxon>Streptomycetaceae</taxon>
        <taxon>Streptomyces</taxon>
    </lineage>
</organism>
<dbReference type="Proteomes" id="UP000619355">
    <property type="component" value="Unassembled WGS sequence"/>
</dbReference>
<protein>
    <recommendedName>
        <fullName evidence="1">SnoaL-like domain-containing protein</fullName>
    </recommendedName>
</protein>
<reference evidence="3" key="1">
    <citation type="journal article" date="2019" name="Int. J. Syst. Evol. Microbiol.">
        <title>The Global Catalogue of Microorganisms (GCM) 10K type strain sequencing project: providing services to taxonomists for standard genome sequencing and annotation.</title>
        <authorList>
            <consortium name="The Broad Institute Genomics Platform"/>
            <consortium name="The Broad Institute Genome Sequencing Center for Infectious Disease"/>
            <person name="Wu L."/>
            <person name="Ma J."/>
        </authorList>
    </citation>
    <scope>NUCLEOTIDE SEQUENCE [LARGE SCALE GENOMIC DNA]</scope>
    <source>
        <strain evidence="3">JCM 4253</strain>
    </source>
</reference>
<evidence type="ECO:0000259" key="1">
    <source>
        <dbReference type="Pfam" id="PF12680"/>
    </source>
</evidence>
<dbReference type="SUPFAM" id="SSF54427">
    <property type="entry name" value="NTF2-like"/>
    <property type="match status" value="1"/>
</dbReference>
<dbReference type="Gene3D" id="3.10.450.50">
    <property type="match status" value="1"/>
</dbReference>
<evidence type="ECO:0000313" key="3">
    <source>
        <dbReference type="Proteomes" id="UP000619355"/>
    </source>
</evidence>